<dbReference type="InterPro" id="IPR050300">
    <property type="entry name" value="GDXG_lipolytic_enzyme"/>
</dbReference>
<name>A0A2T4A9W5_TRIHA</name>
<keyword evidence="1" id="KW-0378">Hydrolase</keyword>
<dbReference type="InterPro" id="IPR013094">
    <property type="entry name" value="AB_hydrolase_3"/>
</dbReference>
<dbReference type="AlphaFoldDB" id="A0A2T4A9W5"/>
<keyword evidence="4" id="KW-1185">Reference proteome</keyword>
<dbReference type="PANTHER" id="PTHR48081">
    <property type="entry name" value="AB HYDROLASE SUPERFAMILY PROTEIN C4A8.06C"/>
    <property type="match status" value="1"/>
</dbReference>
<dbReference type="SUPFAM" id="SSF53474">
    <property type="entry name" value="alpha/beta-Hydrolases"/>
    <property type="match status" value="1"/>
</dbReference>
<proteinExistence type="predicted"/>
<evidence type="ECO:0000313" key="3">
    <source>
        <dbReference type="EMBL" id="PTB53846.1"/>
    </source>
</evidence>
<dbReference type="Proteomes" id="UP000241690">
    <property type="component" value="Unassembled WGS sequence"/>
</dbReference>
<dbReference type="PANTHER" id="PTHR48081:SF31">
    <property type="entry name" value="STERYL ACETYL HYDROLASE MUG81-RELATED"/>
    <property type="match status" value="1"/>
</dbReference>
<dbReference type="STRING" id="983964.A0A2T4A9W5"/>
<dbReference type="RefSeq" id="XP_024773523.1">
    <property type="nucleotide sequence ID" value="XM_024917418.1"/>
</dbReference>
<feature type="domain" description="Alpha/beta hydrolase fold-3" evidence="2">
    <location>
        <begin position="57"/>
        <end position="278"/>
    </location>
</feature>
<dbReference type="GO" id="GO:0016787">
    <property type="term" value="F:hydrolase activity"/>
    <property type="evidence" value="ECO:0007669"/>
    <property type="project" value="UniProtKB-KW"/>
</dbReference>
<sequence length="305" mass="33465">MSMTVEDLMQQCFTVHTADQYDMFVQKNDIPSVREEVPGGGSALWFGSPSAKRVIAHMHGGGLVMYASTFHFGLAYEMYKAAIASGDDVALAVLAYDTCPSAPYPTQLRQLAAFVTHLMHGRDSKDIDLYGDSAGGLLILSLLLHIVHPHPKIPLLSIPADHRLGRILMISPTTPMVTPAMTASKNIGRDLVGVDEVAQMWNVIKGNCDPDFELVNPWFAPLSVLNEDWFETLPAGTITIVSGGLEIFEEDIAKLAQIIKNKHQCPVDILVDPNVGHIAFLKEGLMGIPPSEYTSRVMEWAKLRE</sequence>
<reference evidence="3 4" key="1">
    <citation type="submission" date="2016-07" db="EMBL/GenBank/DDBJ databases">
        <title>Multiple horizontal gene transfer events from other fungi enriched the ability of initially mycotrophic Trichoderma (Ascomycota) to feed on dead plant biomass.</title>
        <authorList>
            <consortium name="DOE Joint Genome Institute"/>
            <person name="Aerts A."/>
            <person name="Atanasova L."/>
            <person name="Chenthamara K."/>
            <person name="Zhang J."/>
            <person name="Grujic M."/>
            <person name="Henrissat B."/>
            <person name="Kuo A."/>
            <person name="Salamov A."/>
            <person name="Lipzen A."/>
            <person name="Labutti K."/>
            <person name="Barry K."/>
            <person name="Miao Y."/>
            <person name="Rahimi M.J."/>
            <person name="Shen Q."/>
            <person name="Grigoriev I.V."/>
            <person name="Kubicek C.P."/>
            <person name="Druzhinina I.S."/>
        </authorList>
    </citation>
    <scope>NUCLEOTIDE SEQUENCE [LARGE SCALE GENOMIC DNA]</scope>
    <source>
        <strain evidence="3 4">CBS 226.95</strain>
    </source>
</reference>
<dbReference type="Gene3D" id="3.40.50.1820">
    <property type="entry name" value="alpha/beta hydrolase"/>
    <property type="match status" value="1"/>
</dbReference>
<evidence type="ECO:0000259" key="2">
    <source>
        <dbReference type="Pfam" id="PF07859"/>
    </source>
</evidence>
<dbReference type="Pfam" id="PF07859">
    <property type="entry name" value="Abhydrolase_3"/>
    <property type="match status" value="1"/>
</dbReference>
<gene>
    <name evidence="3" type="ORF">M431DRAFT_495799</name>
</gene>
<dbReference type="EMBL" id="KZ679681">
    <property type="protein sequence ID" value="PTB53846.1"/>
    <property type="molecule type" value="Genomic_DNA"/>
</dbReference>
<dbReference type="InterPro" id="IPR029058">
    <property type="entry name" value="AB_hydrolase_fold"/>
</dbReference>
<protein>
    <recommendedName>
        <fullName evidence="2">Alpha/beta hydrolase fold-3 domain-containing protein</fullName>
    </recommendedName>
</protein>
<evidence type="ECO:0000313" key="4">
    <source>
        <dbReference type="Proteomes" id="UP000241690"/>
    </source>
</evidence>
<dbReference type="GeneID" id="36625987"/>
<accession>A0A2T4A9W5</accession>
<organism evidence="3 4">
    <name type="scientific">Trichoderma harzianum CBS 226.95</name>
    <dbReference type="NCBI Taxonomy" id="983964"/>
    <lineage>
        <taxon>Eukaryota</taxon>
        <taxon>Fungi</taxon>
        <taxon>Dikarya</taxon>
        <taxon>Ascomycota</taxon>
        <taxon>Pezizomycotina</taxon>
        <taxon>Sordariomycetes</taxon>
        <taxon>Hypocreomycetidae</taxon>
        <taxon>Hypocreales</taxon>
        <taxon>Hypocreaceae</taxon>
        <taxon>Trichoderma</taxon>
    </lineage>
</organism>
<evidence type="ECO:0000256" key="1">
    <source>
        <dbReference type="ARBA" id="ARBA00022801"/>
    </source>
</evidence>